<proteinExistence type="predicted"/>
<gene>
    <name evidence="2" type="ORF">IV454_25425</name>
</gene>
<dbReference type="EMBL" id="CP065053">
    <property type="protein sequence ID" value="QPI48815.1"/>
    <property type="molecule type" value="Genomic_DNA"/>
</dbReference>
<feature type="transmembrane region" description="Helical" evidence="1">
    <location>
        <begin position="150"/>
        <end position="176"/>
    </location>
</feature>
<feature type="transmembrane region" description="Helical" evidence="1">
    <location>
        <begin position="400"/>
        <end position="420"/>
    </location>
</feature>
<name>A0AA49A7Q2_9BURK</name>
<keyword evidence="1" id="KW-0472">Membrane</keyword>
<feature type="transmembrane region" description="Helical" evidence="1">
    <location>
        <begin position="56"/>
        <end position="80"/>
    </location>
</feature>
<evidence type="ECO:0000256" key="1">
    <source>
        <dbReference type="SAM" id="Phobius"/>
    </source>
</evidence>
<keyword evidence="1" id="KW-1133">Transmembrane helix</keyword>
<keyword evidence="1" id="KW-0812">Transmembrane</keyword>
<feature type="transmembrane region" description="Helical" evidence="1">
    <location>
        <begin position="87"/>
        <end position="109"/>
    </location>
</feature>
<evidence type="ECO:0000313" key="2">
    <source>
        <dbReference type="EMBL" id="QPI48815.1"/>
    </source>
</evidence>
<reference evidence="2 3" key="1">
    <citation type="submission" date="2020-11" db="EMBL/GenBank/DDBJ databases">
        <authorList>
            <person name="Sun Q."/>
        </authorList>
    </citation>
    <scope>NUCLEOTIDE SEQUENCE [LARGE SCALE GENOMIC DNA]</scope>
    <source>
        <strain evidence="2 3">P8398</strain>
    </source>
</reference>
<feature type="transmembrane region" description="Helical" evidence="1">
    <location>
        <begin position="290"/>
        <end position="308"/>
    </location>
</feature>
<feature type="transmembrane region" description="Helical" evidence="1">
    <location>
        <begin position="320"/>
        <end position="342"/>
    </location>
</feature>
<accession>A0AA49A7Q2</accession>
<feature type="transmembrane region" description="Helical" evidence="1">
    <location>
        <begin position="376"/>
        <end position="394"/>
    </location>
</feature>
<keyword evidence="3" id="KW-1185">Reference proteome</keyword>
<dbReference type="RefSeq" id="WP_206088431.1">
    <property type="nucleotide sequence ID" value="NZ_CP065053.1"/>
</dbReference>
<sequence>MQRTLSLDQSPPLGAVLRYFLATPVFALLAGALLLWQGAPALASRWSPSTLALTHLLTLGTLGMTMAGALIQILPVVAGVTLPRARILAPGVHALLAGGVAALAAAFLFSRPWLFQLALVLLLPAFAWLIGALTLALWQMPPPGALPMTATVRLSLASLVVTVCLGALLAGAFAWPAAAAPLPLMLATDVHALWGVFGWAGMLLVGVSLQVVPMFQVTPLYDEPLPRVLGVTIFLLLVTWTVSATALRARLPWTEPLAGALLLAAYALFALATLRLLARRKRPQADAMTLFWRLAMASMLACAALWAAPAQLAGDGRALAMGVLMLVGFLYSTINGMLYKIVPFLLWRDMQERAADGQRVPAIKTLIADQQAQRQFWLHATALVLLAAACWWPALLARPAAAAMCLSAGWLLLNLSTGLWRACGAMRCGAARARVDANPALGRHGG</sequence>
<dbReference type="Proteomes" id="UP000662888">
    <property type="component" value="Chromosome"/>
</dbReference>
<feature type="transmembrane region" description="Helical" evidence="1">
    <location>
        <begin position="257"/>
        <end position="278"/>
    </location>
</feature>
<feature type="transmembrane region" description="Helical" evidence="1">
    <location>
        <begin position="16"/>
        <end position="36"/>
    </location>
</feature>
<protein>
    <submittedName>
        <fullName evidence="2">Permease</fullName>
    </submittedName>
</protein>
<evidence type="ECO:0000313" key="3">
    <source>
        <dbReference type="Proteomes" id="UP000662888"/>
    </source>
</evidence>
<organism evidence="2 3">
    <name type="scientific">Massilia antarctica</name>
    <dbReference type="NCBI Taxonomy" id="2765360"/>
    <lineage>
        <taxon>Bacteria</taxon>
        <taxon>Pseudomonadati</taxon>
        <taxon>Pseudomonadota</taxon>
        <taxon>Betaproteobacteria</taxon>
        <taxon>Burkholderiales</taxon>
        <taxon>Oxalobacteraceae</taxon>
        <taxon>Telluria group</taxon>
        <taxon>Massilia</taxon>
    </lineage>
</organism>
<feature type="transmembrane region" description="Helical" evidence="1">
    <location>
        <begin position="115"/>
        <end position="138"/>
    </location>
</feature>
<feature type="transmembrane region" description="Helical" evidence="1">
    <location>
        <begin position="196"/>
        <end position="216"/>
    </location>
</feature>
<feature type="transmembrane region" description="Helical" evidence="1">
    <location>
        <begin position="228"/>
        <end position="251"/>
    </location>
</feature>